<evidence type="ECO:0000313" key="7">
    <source>
        <dbReference type="EMBL" id="MFC7382255.1"/>
    </source>
</evidence>
<dbReference type="EMBL" id="JBHTCG010000004">
    <property type="protein sequence ID" value="MFC7382255.1"/>
    <property type="molecule type" value="Genomic_DNA"/>
</dbReference>
<name>A0ABW2P1D1_9ACTN</name>
<proteinExistence type="predicted"/>
<evidence type="ECO:0000256" key="1">
    <source>
        <dbReference type="ARBA" id="ARBA00022448"/>
    </source>
</evidence>
<evidence type="ECO:0000313" key="8">
    <source>
        <dbReference type="Proteomes" id="UP001596496"/>
    </source>
</evidence>
<dbReference type="Pfam" id="PF06965">
    <property type="entry name" value="Na_H_antiport_1"/>
    <property type="match status" value="1"/>
</dbReference>
<evidence type="ECO:0000256" key="6">
    <source>
        <dbReference type="SAM" id="Phobius"/>
    </source>
</evidence>
<dbReference type="InterPro" id="IPR004670">
    <property type="entry name" value="NhaA"/>
</dbReference>
<dbReference type="Proteomes" id="UP001596496">
    <property type="component" value="Unassembled WGS sequence"/>
</dbReference>
<feature type="region of interest" description="Disordered" evidence="5">
    <location>
        <begin position="47"/>
        <end position="73"/>
    </location>
</feature>
<dbReference type="RefSeq" id="WP_380825446.1">
    <property type="nucleotide sequence ID" value="NZ_JBHTCG010000004.1"/>
</dbReference>
<evidence type="ECO:0000256" key="5">
    <source>
        <dbReference type="SAM" id="MobiDB-lite"/>
    </source>
</evidence>
<sequence length="73" mass="7860">MELKREFVAGDLRDPRRAAVPVAAAFGGAAVPAVLYLVALVPPTARGRRTGCRRTGGGRGRDGWRRSRGWTGR</sequence>
<keyword evidence="3" id="KW-0915">Sodium</keyword>
<dbReference type="Gene3D" id="1.20.1530.10">
    <property type="entry name" value="Na+/H+ antiporter like domain"/>
    <property type="match status" value="1"/>
</dbReference>
<evidence type="ECO:0000256" key="3">
    <source>
        <dbReference type="ARBA" id="ARBA00023053"/>
    </source>
</evidence>
<comment type="caution">
    <text evidence="7">The sequence shown here is derived from an EMBL/GenBank/DDBJ whole genome shotgun (WGS) entry which is preliminary data.</text>
</comment>
<keyword evidence="6" id="KW-0472">Membrane</keyword>
<keyword evidence="8" id="KW-1185">Reference proteome</keyword>
<keyword evidence="6" id="KW-0812">Transmembrane</keyword>
<keyword evidence="2" id="KW-0050">Antiport</keyword>
<dbReference type="InterPro" id="IPR023171">
    <property type="entry name" value="Na/H_antiporter_dom_sf"/>
</dbReference>
<gene>
    <name evidence="7" type="ORF">ACFQSB_08565</name>
</gene>
<reference evidence="8" key="1">
    <citation type="journal article" date="2019" name="Int. J. Syst. Evol. Microbiol.">
        <title>The Global Catalogue of Microorganisms (GCM) 10K type strain sequencing project: providing services to taxonomists for standard genome sequencing and annotation.</title>
        <authorList>
            <consortium name="The Broad Institute Genomics Platform"/>
            <consortium name="The Broad Institute Genome Sequencing Center for Infectious Disease"/>
            <person name="Wu L."/>
            <person name="Ma J."/>
        </authorList>
    </citation>
    <scope>NUCLEOTIDE SEQUENCE [LARGE SCALE GENOMIC DNA]</scope>
    <source>
        <strain evidence="8">CECT 7649</strain>
    </source>
</reference>
<keyword evidence="6" id="KW-1133">Transmembrane helix</keyword>
<feature type="transmembrane region" description="Helical" evidence="6">
    <location>
        <begin position="20"/>
        <end position="41"/>
    </location>
</feature>
<evidence type="ECO:0000256" key="4">
    <source>
        <dbReference type="ARBA" id="ARBA00023065"/>
    </source>
</evidence>
<keyword evidence="1" id="KW-0813">Transport</keyword>
<keyword evidence="4" id="KW-0406">Ion transport</keyword>
<organism evidence="7 8">
    <name type="scientific">Sphaerisporangium rhizosphaerae</name>
    <dbReference type="NCBI Taxonomy" id="2269375"/>
    <lineage>
        <taxon>Bacteria</taxon>
        <taxon>Bacillati</taxon>
        <taxon>Actinomycetota</taxon>
        <taxon>Actinomycetes</taxon>
        <taxon>Streptosporangiales</taxon>
        <taxon>Streptosporangiaceae</taxon>
        <taxon>Sphaerisporangium</taxon>
    </lineage>
</organism>
<accession>A0ABW2P1D1</accession>
<protein>
    <submittedName>
        <fullName evidence="7">Na+/H+ antiporter NhaA</fullName>
    </submittedName>
</protein>
<evidence type="ECO:0000256" key="2">
    <source>
        <dbReference type="ARBA" id="ARBA00022449"/>
    </source>
</evidence>